<evidence type="ECO:0000313" key="2">
    <source>
        <dbReference type="Proteomes" id="UP000789396"/>
    </source>
</evidence>
<dbReference type="AlphaFoldDB" id="A0A9N9K778"/>
<protein>
    <submittedName>
        <fullName evidence="1">8158_t:CDS:1</fullName>
    </submittedName>
</protein>
<gene>
    <name evidence="1" type="ORF">RFULGI_LOCUS18814</name>
</gene>
<proteinExistence type="predicted"/>
<keyword evidence="2" id="KW-1185">Reference proteome</keyword>
<feature type="non-terminal residue" evidence="1">
    <location>
        <position position="1"/>
    </location>
</feature>
<dbReference type="EMBL" id="CAJVPZ010085698">
    <property type="protein sequence ID" value="CAG8811615.1"/>
    <property type="molecule type" value="Genomic_DNA"/>
</dbReference>
<comment type="caution">
    <text evidence="1">The sequence shown here is derived from an EMBL/GenBank/DDBJ whole genome shotgun (WGS) entry which is preliminary data.</text>
</comment>
<feature type="non-terminal residue" evidence="1">
    <location>
        <position position="54"/>
    </location>
</feature>
<evidence type="ECO:0000313" key="1">
    <source>
        <dbReference type="EMBL" id="CAG8811615.1"/>
    </source>
</evidence>
<name>A0A9N9K778_9GLOM</name>
<dbReference type="OrthoDB" id="2319069at2759"/>
<dbReference type="Proteomes" id="UP000789396">
    <property type="component" value="Unassembled WGS sequence"/>
</dbReference>
<accession>A0A9N9K778</accession>
<organism evidence="1 2">
    <name type="scientific">Racocetra fulgida</name>
    <dbReference type="NCBI Taxonomy" id="60492"/>
    <lineage>
        <taxon>Eukaryota</taxon>
        <taxon>Fungi</taxon>
        <taxon>Fungi incertae sedis</taxon>
        <taxon>Mucoromycota</taxon>
        <taxon>Glomeromycotina</taxon>
        <taxon>Glomeromycetes</taxon>
        <taxon>Diversisporales</taxon>
        <taxon>Gigasporaceae</taxon>
        <taxon>Racocetra</taxon>
    </lineage>
</organism>
<sequence length="54" mass="6085">VTIGSIANHKESEDNFISGGEGSLKNKWAICCTIKESDIKYIWFAPDRILKNDK</sequence>
<reference evidence="1" key="1">
    <citation type="submission" date="2021-06" db="EMBL/GenBank/DDBJ databases">
        <authorList>
            <person name="Kallberg Y."/>
            <person name="Tangrot J."/>
            <person name="Rosling A."/>
        </authorList>
    </citation>
    <scope>NUCLEOTIDE SEQUENCE</scope>
    <source>
        <strain evidence="1">IN212</strain>
    </source>
</reference>